<name>A0ABY9KXE6_9BACI</name>
<dbReference type="PIRSF" id="PIRSF012509">
    <property type="entry name" value="CamS"/>
    <property type="match status" value="1"/>
</dbReference>
<reference evidence="2" key="1">
    <citation type="submission" date="2023-06" db="EMBL/GenBank/DDBJ databases">
        <title>A Treasure from Seagulls: Isolation and Description of Aciduricobacillus qingdaonensis gen. nov., sp. nov., a Rare Obligately Uric Acid-utilizing Member in the Family Bacillaceae.</title>
        <authorList>
            <person name="Liu W."/>
            <person name="Wang B."/>
        </authorList>
    </citation>
    <scope>NUCLEOTIDE SEQUENCE</scope>
    <source>
        <strain evidence="2">44XB</strain>
    </source>
</reference>
<dbReference type="InterPro" id="IPR011426">
    <property type="entry name" value="CamS"/>
</dbReference>
<dbReference type="CDD" id="cd13441">
    <property type="entry name" value="CamS_repeat_1"/>
    <property type="match status" value="1"/>
</dbReference>
<accession>A0ABY9KXE6</accession>
<keyword evidence="1" id="KW-0732">Signal</keyword>
<evidence type="ECO:0000313" key="3">
    <source>
        <dbReference type="Proteomes" id="UP001180087"/>
    </source>
</evidence>
<organism evidence="2 3">
    <name type="scientific">Aciduricibacillus chroicocephali</name>
    <dbReference type="NCBI Taxonomy" id="3054939"/>
    <lineage>
        <taxon>Bacteria</taxon>
        <taxon>Bacillati</taxon>
        <taxon>Bacillota</taxon>
        <taxon>Bacilli</taxon>
        <taxon>Bacillales</taxon>
        <taxon>Bacillaceae</taxon>
        <taxon>Aciduricibacillus</taxon>
    </lineage>
</organism>
<dbReference type="RefSeq" id="WP_348029097.1">
    <property type="nucleotide sequence ID" value="NZ_CP129113.1"/>
</dbReference>
<dbReference type="CDD" id="cd13440">
    <property type="entry name" value="CamS_repeat_2"/>
    <property type="match status" value="1"/>
</dbReference>
<dbReference type="EMBL" id="CP129113">
    <property type="protein sequence ID" value="WLV25309.1"/>
    <property type="molecule type" value="Genomic_DNA"/>
</dbReference>
<gene>
    <name evidence="2" type="ORF">QR721_03515</name>
</gene>
<dbReference type="Gene3D" id="3.10.570.10">
    <property type="entry name" value="sex pheromone staph- cam373 precursor domain"/>
    <property type="match status" value="1"/>
</dbReference>
<dbReference type="PROSITE" id="PS51257">
    <property type="entry name" value="PROKAR_LIPOPROTEIN"/>
    <property type="match status" value="1"/>
</dbReference>
<sequence>MKKAAAILLSVLLLASCAPNKNDELVQNKDSKEKKETPSIVPSYQLSDSTYKIILPFRPSKARGVIDNQIANRVDIDELEEGLKRHSTDEFSPDDYYFEEGQYLTEDMVYDWLGRNLTKKQIDKEVKETADKKRKEGYTVDEQEIRDGLQNGLNPPIAEDAKEKDYRDHPRYLSHILEQDYLRKKDDDTVELAGISIGLALKSVYRFQTEIGGPYYYEKIPKAEMEKNGKEIAQKVVDRVRKIKGLKNVPIVIALYREEAQDSPVAGDFVSKTIVDEGETQIGKWNKIDEKHVLFPSDNAKKNHFDDNQAIKSFGDDIAKYFPNYVGIVGEGFYVNKDLQRLTIRVPIEFYGKSEVTGFTQYAYGLIQEKFPEHYDLEVQISSNEKLESLITREKGDKKPVVHILH</sequence>
<proteinExistence type="predicted"/>
<feature type="signal peptide" evidence="1">
    <location>
        <begin position="1"/>
        <end position="21"/>
    </location>
</feature>
<protein>
    <submittedName>
        <fullName evidence="2">CamS family sex pheromone protein</fullName>
    </submittedName>
</protein>
<evidence type="ECO:0000313" key="2">
    <source>
        <dbReference type="EMBL" id="WLV25309.1"/>
    </source>
</evidence>
<dbReference type="Proteomes" id="UP001180087">
    <property type="component" value="Chromosome"/>
</dbReference>
<dbReference type="Pfam" id="PF07537">
    <property type="entry name" value="CamS"/>
    <property type="match status" value="1"/>
</dbReference>
<feature type="chain" id="PRO_5047038326" evidence="1">
    <location>
        <begin position="22"/>
        <end position="406"/>
    </location>
</feature>
<keyword evidence="3" id="KW-1185">Reference proteome</keyword>
<evidence type="ECO:0000256" key="1">
    <source>
        <dbReference type="SAM" id="SignalP"/>
    </source>
</evidence>